<proteinExistence type="predicted"/>
<name>A0A8S4F2T9_PLUXY</name>
<evidence type="ECO:0000313" key="3">
    <source>
        <dbReference type="Proteomes" id="UP000653454"/>
    </source>
</evidence>
<reference evidence="2" key="1">
    <citation type="submission" date="2020-11" db="EMBL/GenBank/DDBJ databases">
        <authorList>
            <person name="Whiteford S."/>
        </authorList>
    </citation>
    <scope>NUCLEOTIDE SEQUENCE</scope>
</reference>
<evidence type="ECO:0000259" key="1">
    <source>
        <dbReference type="Pfam" id="PF25298"/>
    </source>
</evidence>
<dbReference type="EMBL" id="CAJHNJ030000026">
    <property type="protein sequence ID" value="CAG9122262.1"/>
    <property type="molecule type" value="Genomic_DNA"/>
</dbReference>
<keyword evidence="3" id="KW-1185">Reference proteome</keyword>
<evidence type="ECO:0000313" key="2">
    <source>
        <dbReference type="EMBL" id="CAG9122262.1"/>
    </source>
</evidence>
<protein>
    <submittedName>
        <fullName evidence="2">(diamondback moth) hypothetical protein</fullName>
    </submittedName>
</protein>
<sequence length="177" mass="20072">MLSKILTEYSERITELEAQINDNDQWLRSNNVEIKGVPMKANENLFDLVSKIGSVINYNVTKTQLNYVTRVPSRNSGLPKPIIVSFLNRYAKEDFIAASRISKGLTAANIGFGDSSRIYVNDHLTMANKQLLTKAKQSAKNCDFQFIWVKHSKIMARKNATSKVFQIRSDLDISKIN</sequence>
<organism evidence="2 3">
    <name type="scientific">Plutella xylostella</name>
    <name type="common">Diamondback moth</name>
    <name type="synonym">Plutella maculipennis</name>
    <dbReference type="NCBI Taxonomy" id="51655"/>
    <lineage>
        <taxon>Eukaryota</taxon>
        <taxon>Metazoa</taxon>
        <taxon>Ecdysozoa</taxon>
        <taxon>Arthropoda</taxon>
        <taxon>Hexapoda</taxon>
        <taxon>Insecta</taxon>
        <taxon>Pterygota</taxon>
        <taxon>Neoptera</taxon>
        <taxon>Endopterygota</taxon>
        <taxon>Lepidoptera</taxon>
        <taxon>Glossata</taxon>
        <taxon>Ditrysia</taxon>
        <taxon>Yponomeutoidea</taxon>
        <taxon>Plutellidae</taxon>
        <taxon>Plutella</taxon>
    </lineage>
</organism>
<dbReference type="InterPro" id="IPR057251">
    <property type="entry name" value="FP_C"/>
</dbReference>
<dbReference type="Proteomes" id="UP000653454">
    <property type="component" value="Unassembled WGS sequence"/>
</dbReference>
<dbReference type="AlphaFoldDB" id="A0A8S4F2T9"/>
<dbReference type="Pfam" id="PF25298">
    <property type="entry name" value="Baculo_FP_2nd"/>
    <property type="match status" value="1"/>
</dbReference>
<comment type="caution">
    <text evidence="2">The sequence shown here is derived from an EMBL/GenBank/DDBJ whole genome shotgun (WGS) entry which is preliminary data.</text>
</comment>
<gene>
    <name evidence="2" type="ORF">PLXY2_LOCUS7534</name>
</gene>
<feature type="domain" description="FP protein C-terminal" evidence="1">
    <location>
        <begin position="125"/>
        <end position="176"/>
    </location>
</feature>
<accession>A0A8S4F2T9</accession>